<name>A0A6J7NFR3_9ZZZZ</name>
<evidence type="ECO:0000313" key="4">
    <source>
        <dbReference type="EMBL" id="CAB5020824.1"/>
    </source>
</evidence>
<gene>
    <name evidence="2" type="ORF">UFOPK2850_00838</name>
    <name evidence="3" type="ORF">UFOPK3982_01049</name>
    <name evidence="4" type="ORF">UFOPK4120_00838</name>
</gene>
<accession>A0A6J7NFR3</accession>
<evidence type="ECO:0000256" key="1">
    <source>
        <dbReference type="SAM" id="MobiDB-lite"/>
    </source>
</evidence>
<organism evidence="3">
    <name type="scientific">freshwater metagenome</name>
    <dbReference type="NCBI Taxonomy" id="449393"/>
    <lineage>
        <taxon>unclassified sequences</taxon>
        <taxon>metagenomes</taxon>
        <taxon>ecological metagenomes</taxon>
    </lineage>
</organism>
<dbReference type="EMBL" id="CAFBOO010000008">
    <property type="protein sequence ID" value="CAB4989419.1"/>
    <property type="molecule type" value="Genomic_DNA"/>
</dbReference>
<reference evidence="3" key="1">
    <citation type="submission" date="2020-05" db="EMBL/GenBank/DDBJ databases">
        <authorList>
            <person name="Chiriac C."/>
            <person name="Salcher M."/>
            <person name="Ghai R."/>
            <person name="Kavagutti S V."/>
        </authorList>
    </citation>
    <scope>NUCLEOTIDE SEQUENCE</scope>
</reference>
<feature type="region of interest" description="Disordered" evidence="1">
    <location>
        <begin position="78"/>
        <end position="98"/>
    </location>
</feature>
<sequence length="130" mass="13548">MAWVVNSVPASVATGVFRFTRRVPIVPSWVATVKPVGMPSLSRPGNESLADLIATPETIVLDFLAGIEIEGFGVLTSTGATASDEPATGPDAISDGAEGVIVTPSRPVIELKPRKAVTTNRSESATLEDF</sequence>
<evidence type="ECO:0000313" key="3">
    <source>
        <dbReference type="EMBL" id="CAB4989419.1"/>
    </source>
</evidence>
<evidence type="ECO:0000313" key="2">
    <source>
        <dbReference type="EMBL" id="CAB4756981.1"/>
    </source>
</evidence>
<dbReference type="AlphaFoldDB" id="A0A6J7NFR3"/>
<dbReference type="EMBL" id="CAFBPO010000008">
    <property type="protein sequence ID" value="CAB5020824.1"/>
    <property type="molecule type" value="Genomic_DNA"/>
</dbReference>
<dbReference type="EMBL" id="CAEZZH010000009">
    <property type="protein sequence ID" value="CAB4756981.1"/>
    <property type="molecule type" value="Genomic_DNA"/>
</dbReference>
<protein>
    <submittedName>
        <fullName evidence="3">Unannotated protein</fullName>
    </submittedName>
</protein>
<proteinExistence type="predicted"/>